<dbReference type="EMBL" id="JAHLKM010000017">
    <property type="protein sequence ID" value="MCQ4334127.1"/>
    <property type="molecule type" value="Genomic_DNA"/>
</dbReference>
<keyword evidence="1" id="KW-0479">Metal-binding</keyword>
<gene>
    <name evidence="3" type="ORF">KM295_11675</name>
</gene>
<evidence type="ECO:0000313" key="3">
    <source>
        <dbReference type="EMBL" id="MCQ4334127.1"/>
    </source>
</evidence>
<dbReference type="InterPro" id="IPR002762">
    <property type="entry name" value="CbiX-like"/>
</dbReference>
<dbReference type="RefSeq" id="WP_256030164.1">
    <property type="nucleotide sequence ID" value="NZ_JAHLKM010000017.1"/>
</dbReference>
<evidence type="ECO:0000256" key="1">
    <source>
        <dbReference type="ARBA" id="ARBA00022723"/>
    </source>
</evidence>
<dbReference type="GO" id="GO:0046872">
    <property type="term" value="F:metal ion binding"/>
    <property type="evidence" value="ECO:0007669"/>
    <property type="project" value="UniProtKB-KW"/>
</dbReference>
<keyword evidence="4" id="KW-1185">Reference proteome</keyword>
<reference evidence="3" key="1">
    <citation type="journal article" date="2023" name="Front. Microbiol.">
        <title>Genomic-based phylogenetic and metabolic analyses of the genus Natronomonas, and description of Natronomonas aquatica sp. nov.</title>
        <authorList>
            <person name="Garcia-Roldan A."/>
            <person name="Duran-Viseras A."/>
            <person name="de la Haba R.R."/>
            <person name="Corral P."/>
            <person name="Sanchez-Porro C."/>
            <person name="Ventosa A."/>
        </authorList>
    </citation>
    <scope>NUCLEOTIDE SEQUENCE</scope>
    <source>
        <strain evidence="3">F2-12</strain>
    </source>
</reference>
<dbReference type="SUPFAM" id="SSF53800">
    <property type="entry name" value="Chelatase"/>
    <property type="match status" value="2"/>
</dbReference>
<dbReference type="GO" id="GO:0016829">
    <property type="term" value="F:lyase activity"/>
    <property type="evidence" value="ECO:0007669"/>
    <property type="project" value="UniProtKB-KW"/>
</dbReference>
<protein>
    <submittedName>
        <fullName evidence="3">Sirohydrochlorin chelatase</fullName>
    </submittedName>
</protein>
<dbReference type="Pfam" id="PF01903">
    <property type="entry name" value="CbiX"/>
    <property type="match status" value="1"/>
</dbReference>
<keyword evidence="2" id="KW-0456">Lyase</keyword>
<dbReference type="Gene3D" id="3.40.50.1400">
    <property type="match status" value="2"/>
</dbReference>
<dbReference type="Proteomes" id="UP001139494">
    <property type="component" value="Unassembled WGS sequence"/>
</dbReference>
<sequence length="235" mass="24870">MTDTLLLVGRTHTRDVARIHADRLRARDVADRVSVATYDDDPAEIDPDTAGTVYAVPMAAAPDRDTTRSIPGVLPEARHCEPVGTSPAVARALAERARETLPAAPDASLALVAFGDSSGPKSRRTTEQQADRLRETTAYGEVTTAYLLQNPAVECLRYNLSGERAVVVPFFLAAAEETERAIPEKLELDRGGLAYADPLGDHEAVTDAIEAELAKARAIGSGTAAVSPLAADGGR</sequence>
<evidence type="ECO:0000313" key="4">
    <source>
        <dbReference type="Proteomes" id="UP001139494"/>
    </source>
</evidence>
<name>A0A9R1CUC7_9EURY</name>
<evidence type="ECO:0000256" key="2">
    <source>
        <dbReference type="ARBA" id="ARBA00023239"/>
    </source>
</evidence>
<dbReference type="AlphaFoldDB" id="A0A9R1CUC7"/>
<comment type="caution">
    <text evidence="3">The sequence shown here is derived from an EMBL/GenBank/DDBJ whole genome shotgun (WGS) entry which is preliminary data.</text>
</comment>
<accession>A0A9R1CUC7</accession>
<organism evidence="3 4">
    <name type="scientific">Natronomonas aquatica</name>
    <dbReference type="NCBI Taxonomy" id="2841590"/>
    <lineage>
        <taxon>Archaea</taxon>
        <taxon>Methanobacteriati</taxon>
        <taxon>Methanobacteriota</taxon>
        <taxon>Stenosarchaea group</taxon>
        <taxon>Halobacteria</taxon>
        <taxon>Halobacteriales</taxon>
        <taxon>Natronomonadaceae</taxon>
        <taxon>Natronomonas</taxon>
    </lineage>
</organism>
<proteinExistence type="predicted"/>